<sequence length="61" mass="7300">MSSNEDRTFQAKIKRANCNKIEPMTARQIRYSKEEFAQRGDEIYEFQVRLLPVGYAKIDWE</sequence>
<evidence type="ECO:0000313" key="2">
    <source>
        <dbReference type="Proteomes" id="UP000238937"/>
    </source>
</evidence>
<dbReference type="AlphaFoldDB" id="A0A2T1GMN1"/>
<protein>
    <submittedName>
        <fullName evidence="1">Uncharacterized protein</fullName>
    </submittedName>
</protein>
<dbReference type="EMBL" id="PVWO01000012">
    <property type="protein sequence ID" value="PSB59162.1"/>
    <property type="molecule type" value="Genomic_DNA"/>
</dbReference>
<dbReference type="Proteomes" id="UP000238937">
    <property type="component" value="Unassembled WGS sequence"/>
</dbReference>
<keyword evidence="2" id="KW-1185">Reference proteome</keyword>
<reference evidence="1 2" key="1">
    <citation type="submission" date="2018-03" db="EMBL/GenBank/DDBJ databases">
        <title>The ancient ancestry and fast evolution of plastids.</title>
        <authorList>
            <person name="Moore K.R."/>
            <person name="Magnabosco C."/>
            <person name="Momper L."/>
            <person name="Gold D.A."/>
            <person name="Bosak T."/>
            <person name="Fournier G.P."/>
        </authorList>
    </citation>
    <scope>NUCLEOTIDE SEQUENCE [LARGE SCALE GENOMIC DNA]</scope>
    <source>
        <strain evidence="1 2">CCALA 037</strain>
    </source>
</reference>
<proteinExistence type="predicted"/>
<name>A0A2T1GMN1_9CYAN</name>
<gene>
    <name evidence="1" type="ORF">C7B77_01870</name>
</gene>
<evidence type="ECO:0000313" key="1">
    <source>
        <dbReference type="EMBL" id="PSB59162.1"/>
    </source>
</evidence>
<organism evidence="1 2">
    <name type="scientific">Chamaesiphon polymorphus CCALA 037</name>
    <dbReference type="NCBI Taxonomy" id="2107692"/>
    <lineage>
        <taxon>Bacteria</taxon>
        <taxon>Bacillati</taxon>
        <taxon>Cyanobacteriota</taxon>
        <taxon>Cyanophyceae</taxon>
        <taxon>Gomontiellales</taxon>
        <taxon>Chamaesiphonaceae</taxon>
        <taxon>Chamaesiphon</taxon>
    </lineage>
</organism>
<accession>A0A2T1GMN1</accession>
<comment type="caution">
    <text evidence="1">The sequence shown here is derived from an EMBL/GenBank/DDBJ whole genome shotgun (WGS) entry which is preliminary data.</text>
</comment>